<protein>
    <submittedName>
        <fullName evidence="1">Uncharacterized protein</fullName>
    </submittedName>
</protein>
<sequence length="75" mass="8416">MRWWRPSRSFNTVAVGVALVGWGLPKLVGASGEKIVKKLMKAPGRGFLIFREDFEPNPPPTSAASIIRIIKRRKK</sequence>
<organism evidence="1 2">
    <name type="scientific">Rhododendron molle</name>
    <name type="common">Chinese azalea</name>
    <name type="synonym">Azalea mollis</name>
    <dbReference type="NCBI Taxonomy" id="49168"/>
    <lineage>
        <taxon>Eukaryota</taxon>
        <taxon>Viridiplantae</taxon>
        <taxon>Streptophyta</taxon>
        <taxon>Embryophyta</taxon>
        <taxon>Tracheophyta</taxon>
        <taxon>Spermatophyta</taxon>
        <taxon>Magnoliopsida</taxon>
        <taxon>eudicotyledons</taxon>
        <taxon>Gunneridae</taxon>
        <taxon>Pentapetalae</taxon>
        <taxon>asterids</taxon>
        <taxon>Ericales</taxon>
        <taxon>Ericaceae</taxon>
        <taxon>Ericoideae</taxon>
        <taxon>Rhodoreae</taxon>
        <taxon>Rhododendron</taxon>
    </lineage>
</organism>
<dbReference type="EMBL" id="CM046396">
    <property type="protein sequence ID" value="KAI8539366.1"/>
    <property type="molecule type" value="Genomic_DNA"/>
</dbReference>
<name>A0ACC0MEB9_RHOML</name>
<evidence type="ECO:0000313" key="2">
    <source>
        <dbReference type="Proteomes" id="UP001062846"/>
    </source>
</evidence>
<reference evidence="1" key="1">
    <citation type="submission" date="2022-02" db="EMBL/GenBank/DDBJ databases">
        <title>Plant Genome Project.</title>
        <authorList>
            <person name="Zhang R.-G."/>
        </authorList>
    </citation>
    <scope>NUCLEOTIDE SEQUENCE</scope>
    <source>
        <strain evidence="1">AT1</strain>
    </source>
</reference>
<comment type="caution">
    <text evidence="1">The sequence shown here is derived from an EMBL/GenBank/DDBJ whole genome shotgun (WGS) entry which is preliminary data.</text>
</comment>
<proteinExistence type="predicted"/>
<evidence type="ECO:0000313" key="1">
    <source>
        <dbReference type="EMBL" id="KAI8539366.1"/>
    </source>
</evidence>
<dbReference type="Proteomes" id="UP001062846">
    <property type="component" value="Chromosome 9"/>
</dbReference>
<keyword evidence="2" id="KW-1185">Reference proteome</keyword>
<gene>
    <name evidence="1" type="ORF">RHMOL_Rhmol09G0177200</name>
</gene>
<accession>A0ACC0MEB9</accession>